<comment type="caution">
    <text evidence="1">The sequence shown here is derived from an EMBL/GenBank/DDBJ whole genome shotgun (WGS) entry which is preliminary data.</text>
</comment>
<proteinExistence type="predicted"/>
<evidence type="ECO:0000313" key="1">
    <source>
        <dbReference type="EMBL" id="CAH1996825.1"/>
    </source>
</evidence>
<name>A0A9P0LN79_ACAOB</name>
<keyword evidence="2" id="KW-1185">Reference proteome</keyword>
<accession>A0A9P0LN79</accession>
<dbReference type="AlphaFoldDB" id="A0A9P0LN79"/>
<dbReference type="Proteomes" id="UP001152888">
    <property type="component" value="Unassembled WGS sequence"/>
</dbReference>
<evidence type="ECO:0000313" key="2">
    <source>
        <dbReference type="Proteomes" id="UP001152888"/>
    </source>
</evidence>
<reference evidence="1" key="1">
    <citation type="submission" date="2022-03" db="EMBL/GenBank/DDBJ databases">
        <authorList>
            <person name="Sayadi A."/>
        </authorList>
    </citation>
    <scope>NUCLEOTIDE SEQUENCE</scope>
</reference>
<gene>
    <name evidence="1" type="ORF">ACAOBT_LOCUS23379</name>
</gene>
<protein>
    <submittedName>
        <fullName evidence="1">Uncharacterized protein</fullName>
    </submittedName>
</protein>
<organism evidence="1 2">
    <name type="scientific">Acanthoscelides obtectus</name>
    <name type="common">Bean weevil</name>
    <name type="synonym">Bruchus obtectus</name>
    <dbReference type="NCBI Taxonomy" id="200917"/>
    <lineage>
        <taxon>Eukaryota</taxon>
        <taxon>Metazoa</taxon>
        <taxon>Ecdysozoa</taxon>
        <taxon>Arthropoda</taxon>
        <taxon>Hexapoda</taxon>
        <taxon>Insecta</taxon>
        <taxon>Pterygota</taxon>
        <taxon>Neoptera</taxon>
        <taxon>Endopterygota</taxon>
        <taxon>Coleoptera</taxon>
        <taxon>Polyphaga</taxon>
        <taxon>Cucujiformia</taxon>
        <taxon>Chrysomeloidea</taxon>
        <taxon>Chrysomelidae</taxon>
        <taxon>Bruchinae</taxon>
        <taxon>Bruchini</taxon>
        <taxon>Acanthoscelides</taxon>
    </lineage>
</organism>
<dbReference type="EMBL" id="CAKOFQ010007268">
    <property type="protein sequence ID" value="CAH1996825.1"/>
    <property type="molecule type" value="Genomic_DNA"/>
</dbReference>
<sequence>MKLRNVIITKKVTLKKSALLKQLWHFYGMQAMKLQA</sequence>